<name>A0A2X0J974_9ACTN</name>
<keyword evidence="3" id="KW-1185">Reference proteome</keyword>
<comment type="caution">
    <text evidence="2">The sequence shown here is derived from an EMBL/GenBank/DDBJ whole genome shotgun (WGS) entry which is preliminary data.</text>
</comment>
<dbReference type="RefSeq" id="WP_111499540.1">
    <property type="nucleotide sequence ID" value="NZ_QKYN01000020.1"/>
</dbReference>
<dbReference type="OrthoDB" id="4192807at2"/>
<sequence>MTDHSRVERVIRNVVVAVVALILVFYGLMAWGLHSRASTPVGGRPGTSATPSGAAAAITADLNGDLNSGFLSPGQTYGGPFTQGTVVDQVESHGGVVLSMRGLTQSSLTVMLGVGSAPTCSTYSFTLTHDSTQQQPSPCPGGTATQLARTLLAQPTTGRQQSAAPAAYPPTVAGVRTLLLAELGSQAATVPFATAATTAPTGTPVLVAAVRVHGICDFVRLGTSTTISSWVPLWPAPVDDQTSCTPAQALAAGNLYGSDPALEG</sequence>
<dbReference type="EMBL" id="QKYN01000020">
    <property type="protein sequence ID" value="RAG86846.1"/>
    <property type="molecule type" value="Genomic_DNA"/>
</dbReference>
<evidence type="ECO:0000313" key="3">
    <source>
        <dbReference type="Proteomes" id="UP000248889"/>
    </source>
</evidence>
<reference evidence="2 3" key="1">
    <citation type="submission" date="2018-06" db="EMBL/GenBank/DDBJ databases">
        <title>Streptacidiphilus pinicola sp. nov., isolated from pine grove soil.</title>
        <authorList>
            <person name="Roh S.G."/>
            <person name="Park S."/>
            <person name="Kim M.-K."/>
            <person name="Yun B.-R."/>
            <person name="Park J."/>
            <person name="Kim M.J."/>
            <person name="Kim Y.S."/>
            <person name="Kim S.B."/>
        </authorList>
    </citation>
    <scope>NUCLEOTIDE SEQUENCE [LARGE SCALE GENOMIC DNA]</scope>
    <source>
        <strain evidence="2 3">MMS16-CNU450</strain>
    </source>
</reference>
<gene>
    <name evidence="2" type="ORF">DN069_04780</name>
</gene>
<keyword evidence="1" id="KW-1133">Transmembrane helix</keyword>
<accession>A0A2X0J974</accession>
<keyword evidence="1" id="KW-0812">Transmembrane</keyword>
<feature type="transmembrane region" description="Helical" evidence="1">
    <location>
        <begin position="12"/>
        <end position="33"/>
    </location>
</feature>
<organism evidence="2 3">
    <name type="scientific">Streptacidiphilus pinicola</name>
    <dbReference type="NCBI Taxonomy" id="2219663"/>
    <lineage>
        <taxon>Bacteria</taxon>
        <taxon>Bacillati</taxon>
        <taxon>Actinomycetota</taxon>
        <taxon>Actinomycetes</taxon>
        <taxon>Kitasatosporales</taxon>
        <taxon>Streptomycetaceae</taxon>
        <taxon>Streptacidiphilus</taxon>
    </lineage>
</organism>
<proteinExistence type="predicted"/>
<keyword evidence="1" id="KW-0472">Membrane</keyword>
<dbReference type="Proteomes" id="UP000248889">
    <property type="component" value="Unassembled WGS sequence"/>
</dbReference>
<dbReference type="AlphaFoldDB" id="A0A2X0J974"/>
<evidence type="ECO:0000256" key="1">
    <source>
        <dbReference type="SAM" id="Phobius"/>
    </source>
</evidence>
<evidence type="ECO:0000313" key="2">
    <source>
        <dbReference type="EMBL" id="RAG86846.1"/>
    </source>
</evidence>
<protein>
    <submittedName>
        <fullName evidence="2">Uncharacterized protein</fullName>
    </submittedName>
</protein>